<dbReference type="InterPro" id="IPR045800">
    <property type="entry name" value="HMBD"/>
</dbReference>
<dbReference type="RefSeq" id="WP_094569327.1">
    <property type="nucleotide sequence ID" value="NZ_CP022743.1"/>
</dbReference>
<dbReference type="AlphaFoldDB" id="A0A223NT04"/>
<feature type="domain" description="Heavy metal binding" evidence="1">
    <location>
        <begin position="39"/>
        <end position="65"/>
    </location>
</feature>
<proteinExistence type="predicted"/>
<reference evidence="2 3" key="1">
    <citation type="submission" date="2017-08" db="EMBL/GenBank/DDBJ databases">
        <title>Complete genome sequence of Mucilaginibacter sp. strain BJC16-A31.</title>
        <authorList>
            <consortium name="Henan University of Science and Technology"/>
            <person name="You X."/>
        </authorList>
    </citation>
    <scope>NUCLEOTIDE SEQUENCE [LARGE SCALE GENOMIC DNA]</scope>
    <source>
        <strain evidence="2 3">BJC16-A31</strain>
    </source>
</reference>
<evidence type="ECO:0000313" key="3">
    <source>
        <dbReference type="Proteomes" id="UP000215002"/>
    </source>
</evidence>
<dbReference type="Pfam" id="PF19335">
    <property type="entry name" value="HMBD"/>
    <property type="match status" value="1"/>
</dbReference>
<dbReference type="Proteomes" id="UP000215002">
    <property type="component" value="Chromosome"/>
</dbReference>
<name>A0A223NT04_9SPHI</name>
<evidence type="ECO:0000313" key="2">
    <source>
        <dbReference type="EMBL" id="ASU32778.1"/>
    </source>
</evidence>
<accession>A0A223NT04</accession>
<dbReference type="GO" id="GO:0046872">
    <property type="term" value="F:metal ion binding"/>
    <property type="evidence" value="ECO:0007669"/>
    <property type="project" value="InterPro"/>
</dbReference>
<gene>
    <name evidence="2" type="ORF">MuYL_0878</name>
</gene>
<sequence length="70" mass="7580">MKKIATLIALAGLMGAISSCDHPVKQAGMSKEVKKNKSKYFCPMNTDITSDKPGICSKCGMELVERDTTK</sequence>
<dbReference type="OrthoDB" id="894336at2"/>
<evidence type="ECO:0000259" key="1">
    <source>
        <dbReference type="Pfam" id="PF19335"/>
    </source>
</evidence>
<dbReference type="PROSITE" id="PS51257">
    <property type="entry name" value="PROKAR_LIPOPROTEIN"/>
    <property type="match status" value="1"/>
</dbReference>
<protein>
    <recommendedName>
        <fullName evidence="1">Heavy metal binding domain-containing protein</fullName>
    </recommendedName>
</protein>
<dbReference type="EMBL" id="CP022743">
    <property type="protein sequence ID" value="ASU32778.1"/>
    <property type="molecule type" value="Genomic_DNA"/>
</dbReference>
<keyword evidence="3" id="KW-1185">Reference proteome</keyword>
<organism evidence="2 3">
    <name type="scientific">Mucilaginibacter xinganensis</name>
    <dbReference type="NCBI Taxonomy" id="1234841"/>
    <lineage>
        <taxon>Bacteria</taxon>
        <taxon>Pseudomonadati</taxon>
        <taxon>Bacteroidota</taxon>
        <taxon>Sphingobacteriia</taxon>
        <taxon>Sphingobacteriales</taxon>
        <taxon>Sphingobacteriaceae</taxon>
        <taxon>Mucilaginibacter</taxon>
    </lineage>
</organism>
<dbReference type="KEGG" id="muc:MuYL_0878"/>